<reference evidence="3" key="5">
    <citation type="submission" date="2000-03" db="EMBL/GenBank/DDBJ databases">
        <authorList>
            <person name="EU Arabidopsis sequencing project"/>
        </authorList>
    </citation>
    <scope>NUCLEOTIDE SEQUENCE</scope>
</reference>
<dbReference type="PIR" id="H85069">
    <property type="entry name" value="H85069"/>
</dbReference>
<sequence>MSNHSTPRSSRSFKISTDHSTPRSSRGHHYFTTSLDPEVEPLLDLITLPGSRVSPSPPLDCILDDKLQSLLYSALNQTLEHKEEKKTPAIHSTSYSTTWVEYSS</sequence>
<dbReference type="AlphaFoldDB" id="Q9S9W5"/>
<reference evidence="2" key="2">
    <citation type="submission" date="1999-05" db="EMBL/GenBank/DDBJ databases">
        <title>The A. thaliana Genome Sequencing Project.</title>
        <authorList>
            <person name="WashU"/>
        </authorList>
    </citation>
    <scope>NUCLEOTIDE SEQUENCE</scope>
</reference>
<proteinExistence type="predicted"/>
<organism evidence="2">
    <name type="scientific">Arabidopsis thaliana</name>
    <name type="common">Mouse-ear cress</name>
    <dbReference type="NCBI Taxonomy" id="3702"/>
    <lineage>
        <taxon>Eukaryota</taxon>
        <taxon>Viridiplantae</taxon>
        <taxon>Streptophyta</taxon>
        <taxon>Embryophyta</taxon>
        <taxon>Tracheophyta</taxon>
        <taxon>Spermatophyta</taxon>
        <taxon>Magnoliopsida</taxon>
        <taxon>eudicotyledons</taxon>
        <taxon>Gunneridae</taxon>
        <taxon>Pentapetalae</taxon>
        <taxon>rosids</taxon>
        <taxon>malvids</taxon>
        <taxon>Brassicales</taxon>
        <taxon>Brassicaceae</taxon>
        <taxon>Camelineae</taxon>
        <taxon>Arabidopsis</taxon>
    </lineage>
</organism>
<reference evidence="2" key="4">
    <citation type="submission" date="1999-08" db="EMBL/GenBank/DDBJ databases">
        <authorList>
            <person name="Waterston R."/>
        </authorList>
    </citation>
    <scope>NUCLEOTIDE SEQUENCE</scope>
</reference>
<reference key="1">
    <citation type="journal article" date="1999" name="Nature">
        <title>Sequence and analysis of chromosome 4 of the plant Arabidopsis thaliana.</title>
        <authorList>
            <consortium name="EU"/>
            <consortium name="CSHL and WU Arabidopsis Sequencing Project"/>
            <person name="Mayer K."/>
            <person name="Schuller C."/>
            <person name="Wambutt R."/>
            <person name="Murphy G."/>
            <person name="Volckaert G."/>
            <person name="Pohl T."/>
            <person name="Dusterhoft A."/>
            <person name="Stiekema W."/>
            <person name="Entian K.D."/>
            <person name="Terryn N."/>
            <person name="Harris B."/>
            <person name="Ansorge W."/>
            <person name="Brandt P."/>
            <person name="Grivell L."/>
            <person name="Rieger M."/>
            <person name="Weichselgartner M."/>
            <person name="de Simone V."/>
            <person name="Obermaier B."/>
            <person name="Mache R."/>
            <person name="Muller M."/>
            <person name="Kreis M."/>
            <person name="Delseny M."/>
            <person name="Puigdomenech P."/>
            <person name="Watson M."/>
            <person name="Schmidtheini T."/>
            <person name="Reichert B."/>
            <person name="Portatelle D."/>
            <person name="Perez-Alonso M."/>
            <person name="Boutry M."/>
            <person name="Bancroft I."/>
            <person name="Vos P."/>
            <person name="Hoheisel J."/>
            <person name="Zimmermann W."/>
            <person name="Wedler H."/>
            <person name="Ridley P."/>
            <person name="Langham S.A."/>
            <person name="McCullagh B."/>
            <person name="Bilham L."/>
            <person name="Robben J."/>
            <person name="Van der Schueren J."/>
            <person name="Grymonprez B."/>
            <person name="Chuang Y.J."/>
            <person name="Vandenbussche F."/>
            <person name="Braeken M."/>
            <person name="Weltjens I."/>
            <person name="Voet M."/>
            <person name="Bastiaens I."/>
            <person name="Aert R."/>
            <person name="Defoor E."/>
            <person name="Weitzenegger T."/>
            <person name="Bothe G."/>
            <person name="Ramsperger U."/>
            <person name="Hilbert H."/>
            <person name="Braun M."/>
            <person name="Holzer E."/>
            <person name="Brandt A."/>
            <person name="Peters S."/>
            <person name="van Staveren M."/>
            <person name="Dirske W."/>
            <person name="Mooijman P."/>
            <person name="Klein Lankhorst R."/>
            <person name="Rose M."/>
            <person name="Hauf J."/>
            <person name="Kotter P."/>
            <person name="Berneiser S."/>
            <person name="Hempel S."/>
            <person name="Feldpausch M."/>
            <person name="Lamberth S."/>
            <person name="Van den Daele H."/>
            <person name="De Keyser A."/>
            <person name="Buysshaert C."/>
            <person name="Gielen J."/>
            <person name="Villarroel R."/>
            <person name="De Clercq R."/>
            <person name="Van Montagu M."/>
            <person name="Rogers J."/>
            <person name="Cronin A."/>
            <person name="Quail M."/>
            <person name="Bray-Allen S."/>
            <person name="Clark L."/>
            <person name="Doggett J."/>
            <person name="Hall S."/>
            <person name="Kay M."/>
            <person name="Lennard N."/>
            <person name="McLay K."/>
            <person name="Mayes R."/>
            <person name="Pettett A."/>
            <person name="Rajandream M.A."/>
            <person name="Lyne M."/>
            <person name="Benes V."/>
            <person name="Rechmann S."/>
            <person name="Borkova D."/>
            <person name="Blocker H."/>
            <person name="Scharfe M."/>
            <person name="Grimm M."/>
            <person name="Lohnert T.H."/>
            <person name="Dose S."/>
            <person name="de Haan M."/>
            <person name="Maarse A."/>
            <person name="Schafer M."/>
            <person name="Muller-Auer S."/>
            <person name="Gabel C."/>
            <person name="Fuchs M."/>
            <person name="Fartmann B."/>
            <person name="Granderath K."/>
            <person name="Dauner D."/>
            <person name="Herzl A."/>
            <person name="Neumann S."/>
            <person name="Argiriou A."/>
            <person name="Vitale D."/>
            <person name="Liguori R."/>
            <person name="Piravandi E."/>
            <person name="Massenet O."/>
            <person name="Quigley F."/>
            <person name="Clabauld G."/>
            <person name="Mundlein A."/>
            <person name="Felber R."/>
            <person name="Schnabl S."/>
            <person name="Hiller R."/>
            <person name="Schmidt W."/>
            <person name="Lecharny A."/>
            <person name="Aubourg S."/>
            <person name="Chefdor F."/>
            <person name="Cooke R."/>
            <person name="Berger C."/>
            <person name="Montfort A."/>
            <person name="Casacuberta E."/>
            <person name="Gibbons T."/>
            <person name="Weber N."/>
            <person name="Vandenbol M."/>
            <person name="Bargues M."/>
            <person name="Terol J."/>
            <person name="Torres A."/>
            <person name="Perez-Perez A."/>
            <person name="Purnelle B."/>
            <person name="Bent E."/>
            <person name="Johnson S."/>
            <person name="Tacon D."/>
            <person name="Jesse T."/>
            <person name="Heijnen L."/>
            <person name="Schwarz S."/>
            <person name="Scholler P."/>
            <person name="Heber S."/>
            <person name="Francs P."/>
            <person name="Bielke C."/>
            <person name="Frishman D."/>
            <person name="Haase D."/>
            <person name="Lemcke K."/>
            <person name="Mewes H.W."/>
            <person name="Stocker S."/>
            <person name="Zaccaria P."/>
            <person name="Bevan M."/>
            <person name="Wilson R.K."/>
            <person name="de la Bastide M."/>
            <person name="Habermann K."/>
            <person name="Parnell L."/>
            <person name="Dedhia N."/>
            <person name="Gnoj L."/>
            <person name="Schutz K."/>
            <person name="Huang E."/>
            <person name="Spiegel L."/>
            <person name="Sehkon M."/>
            <person name="Murray J."/>
            <person name="Sheet P."/>
            <person name="Cordes M."/>
            <person name="Abu-Threideh J."/>
            <person name="Stoneking T."/>
            <person name="Kalicki J."/>
            <person name="Graves T."/>
            <person name="Harmon G."/>
            <person name="Edwards J."/>
            <person name="Latreille P."/>
            <person name="Courtney L."/>
            <person name="Cloud J."/>
            <person name="Abbott A."/>
            <person name="Scott K."/>
            <person name="Johnson D."/>
            <person name="Minx P."/>
            <person name="Bentley D."/>
            <person name="Fulton B."/>
            <person name="Miller N."/>
            <person name="Greco T."/>
            <person name="Kemp K."/>
            <person name="Kramer J."/>
            <person name="Fulton L."/>
            <person name="Mardis E."/>
            <person name="Dante M."/>
            <person name="Pepin K."/>
            <person name="Hillier L."/>
            <person name="Nelson J."/>
            <person name="Spieth J."/>
            <person name="Ryan E."/>
            <person name="Andrews S."/>
            <person name="Geisel C."/>
            <person name="Layman D."/>
            <person name="Du H."/>
            <person name="Ali J."/>
            <person name="Berghoff A."/>
            <person name="Jones K."/>
            <person name="Drone K."/>
            <person name="Cotton M."/>
            <person name="Joshu C."/>
            <person name="Antonoiu B."/>
            <person name="Zidanic M."/>
            <person name="Strong C."/>
            <person name="Sun H."/>
            <person name="Lamar B."/>
            <person name="Yordan C."/>
            <person name="Ma P."/>
            <person name="Zhong J."/>
            <person name="Preston R."/>
            <person name="Vil D."/>
            <person name="Shekher M."/>
            <person name="Matero A."/>
            <person name="Shah R."/>
            <person name="Swaby I.K."/>
            <person name="O'Shaughnessy A."/>
            <person name="Rodriguez M."/>
            <person name="Hoffmann J."/>
            <person name="Till S."/>
            <person name="Granat S."/>
            <person name="Shohdy N."/>
            <person name="Hasegawa A."/>
            <person name="Hameed A."/>
            <person name="Lodhi M."/>
            <person name="Johnson A."/>
            <person name="Chen E."/>
            <person name="Marra M."/>
            <person name="Martienssen R."/>
            <person name="McCombie W.R."/>
        </authorList>
    </citation>
    <scope>NUCLEOTIDE SEQUENCE [LARGE SCALE GENOMIC DNA]</scope>
    <source>
        <strain>cv. Columbia</strain>
    </source>
</reference>
<accession>Q9S9W5</accession>
<evidence type="ECO:0000313" key="3">
    <source>
        <dbReference type="EMBL" id="CAB81098.1"/>
    </source>
</evidence>
<evidence type="ECO:0000313" key="2">
    <source>
        <dbReference type="EMBL" id="AAD48962.1"/>
    </source>
</evidence>
<evidence type="ECO:0000256" key="1">
    <source>
        <dbReference type="SAM" id="MobiDB-lite"/>
    </source>
</evidence>
<name>Q9S9W5_ARATH</name>
<reference evidence="3" key="6">
    <citation type="submission" date="2000-03" db="EMBL/GenBank/DDBJ databases">
        <authorList>
            <person name="Lamar B."/>
            <person name="Stoneking T."/>
            <person name="Stumpf J."/>
            <person name="Mewes H.W."/>
            <person name="Lemcke K."/>
            <person name="Mayer K.F.X."/>
        </authorList>
    </citation>
    <scope>NUCLEOTIDE SEQUENCE</scope>
</reference>
<dbReference type="EMBL" id="AL161503">
    <property type="protein sequence ID" value="CAB81098.1"/>
    <property type="molecule type" value="Genomic_DNA"/>
</dbReference>
<protein>
    <submittedName>
        <fullName evidence="3">AT4g05560 protein</fullName>
    </submittedName>
    <submittedName>
        <fullName evidence="2">T1J24.7 protein</fullName>
    </submittedName>
</protein>
<dbReference type="EMBL" id="AF147263">
    <property type="protein sequence ID" value="AAD48962.1"/>
    <property type="molecule type" value="Genomic_DNA"/>
</dbReference>
<gene>
    <name evidence="2" type="primary">T1J24.7</name>
    <name evidence="3" type="ordered locus">At4g05560</name>
</gene>
<reference evidence="2" key="3">
    <citation type="submission" date="1999-05" db="EMBL/GenBank/DDBJ databases">
        <title>The sequence of A. thaliana T1J24.</title>
        <authorList>
            <person name="Ali J."/>
            <person name="Bauer C."/>
            <person name="Nguyen C."/>
            <person name="Duckels G."/>
        </authorList>
    </citation>
    <scope>NUCLEOTIDE SEQUENCE</scope>
</reference>
<feature type="compositionally biased region" description="Polar residues" evidence="1">
    <location>
        <begin position="1"/>
        <end position="15"/>
    </location>
</feature>
<feature type="region of interest" description="Disordered" evidence="1">
    <location>
        <begin position="1"/>
        <end position="33"/>
    </location>
</feature>